<protein>
    <submittedName>
        <fullName evidence="1">Uncharacterized protein</fullName>
    </submittedName>
</protein>
<comment type="caution">
    <text evidence="1">The sequence shown here is derived from an EMBL/GenBank/DDBJ whole genome shotgun (WGS) entry which is preliminary data.</text>
</comment>
<gene>
    <name evidence="1" type="ORF">SDC9_186463</name>
</gene>
<name>A0A645HIU7_9ZZZZ</name>
<accession>A0A645HIU7</accession>
<evidence type="ECO:0000313" key="1">
    <source>
        <dbReference type="EMBL" id="MPN38938.1"/>
    </source>
</evidence>
<organism evidence="1">
    <name type="scientific">bioreactor metagenome</name>
    <dbReference type="NCBI Taxonomy" id="1076179"/>
    <lineage>
        <taxon>unclassified sequences</taxon>
        <taxon>metagenomes</taxon>
        <taxon>ecological metagenomes</taxon>
    </lineage>
</organism>
<proteinExistence type="predicted"/>
<reference evidence="1" key="1">
    <citation type="submission" date="2019-08" db="EMBL/GenBank/DDBJ databases">
        <authorList>
            <person name="Kucharzyk K."/>
            <person name="Murdoch R.W."/>
            <person name="Higgins S."/>
            <person name="Loffler F."/>
        </authorList>
    </citation>
    <scope>NUCLEOTIDE SEQUENCE</scope>
</reference>
<dbReference type="EMBL" id="VSSQ01094465">
    <property type="protein sequence ID" value="MPN38938.1"/>
    <property type="molecule type" value="Genomic_DNA"/>
</dbReference>
<sequence>MLDPELGALFSRDLYAGYARHVLTEVVKIRTLIDLSE</sequence>
<dbReference type="AlphaFoldDB" id="A0A645HIU7"/>